<name>A0A0E1VX17_BURPE</name>
<keyword evidence="2" id="KW-0812">Transmembrane</keyword>
<feature type="compositionally biased region" description="Pro residues" evidence="1">
    <location>
        <begin position="143"/>
        <end position="152"/>
    </location>
</feature>
<evidence type="ECO:0000256" key="2">
    <source>
        <dbReference type="SAM" id="Phobius"/>
    </source>
</evidence>
<organism evidence="3">
    <name type="scientific">Burkholderia pseudomallei 1710a</name>
    <dbReference type="NCBI Taxonomy" id="320371"/>
    <lineage>
        <taxon>Bacteria</taxon>
        <taxon>Pseudomonadati</taxon>
        <taxon>Pseudomonadota</taxon>
        <taxon>Betaproteobacteria</taxon>
        <taxon>Burkholderiales</taxon>
        <taxon>Burkholderiaceae</taxon>
        <taxon>Burkholderia</taxon>
        <taxon>pseudomallei group</taxon>
    </lineage>
</organism>
<dbReference type="Proteomes" id="UP000001812">
    <property type="component" value="Chromosome II"/>
</dbReference>
<evidence type="ECO:0000313" key="3">
    <source>
        <dbReference type="EMBL" id="EET05443.1"/>
    </source>
</evidence>
<proteinExistence type="predicted"/>
<keyword evidence="2" id="KW-1133">Transmembrane helix</keyword>
<gene>
    <name evidence="3" type="ORF">BURPS1710A_A2605</name>
</gene>
<evidence type="ECO:0000256" key="1">
    <source>
        <dbReference type="SAM" id="MobiDB-lite"/>
    </source>
</evidence>
<feature type="region of interest" description="Disordered" evidence="1">
    <location>
        <begin position="170"/>
        <end position="207"/>
    </location>
</feature>
<dbReference type="HOGENOM" id="CLU_584855_0_0_4"/>
<protein>
    <submittedName>
        <fullName evidence="3">Uncharacterized protein</fullName>
    </submittedName>
</protein>
<dbReference type="EMBL" id="CM000833">
    <property type="protein sequence ID" value="EET05443.1"/>
    <property type="molecule type" value="Genomic_DNA"/>
</dbReference>
<reference evidence="3" key="1">
    <citation type="submission" date="2009-05" db="EMBL/GenBank/DDBJ databases">
        <authorList>
            <person name="Harkins D.M."/>
            <person name="DeShazer D."/>
            <person name="Woods D.E."/>
            <person name="Brinkac L.M."/>
            <person name="Brown K.A."/>
            <person name="Hung G.C."/>
            <person name="Tuanyok A."/>
            <person name="Zhang B."/>
            <person name="Nierman W.C."/>
        </authorList>
    </citation>
    <scope>NUCLEOTIDE SEQUENCE [LARGE SCALE GENOMIC DNA]</scope>
    <source>
        <strain evidence="3">1710a</strain>
    </source>
</reference>
<keyword evidence="2" id="KW-0472">Membrane</keyword>
<feature type="transmembrane region" description="Helical" evidence="2">
    <location>
        <begin position="49"/>
        <end position="68"/>
    </location>
</feature>
<accession>A0A0E1VX17</accession>
<sequence>MRNASDHRATSRPCVRLIVPAPTFAAAIHPRFVPPLRISISMPIRQTHIWIFGFMIACVLAMSGPLTYTFENTFRQTVDIDRKKQGTVAEATAFDARSAEQPSAPDADRMHELPRIDAARSPTDHFDELPIHLAAFGGGEPSPSGPLPPGPLPDTSFAPFPFQHGFDTAIHAGPPIPAPPESTLARTDAPPRDETQFEPGMPQPSETVDTQLSFYADMVAQAIERTAYDSIALAKLDSDTTAPPDLTPERHDALANVNAPMFYADMLTASIHVPPSNDRTLSVPSLLTHQAIGIAWTELFARELPATATQAAPTRHAVSFAATLQAEPFDLAQWSEPDEAHSDGPPLELDGQRTVAPPYPRADTLPPGTRPTYTDSPPDTGIVQAAAMLATGFESAGKHAATLRGQPPGADECRMGARAIGLGRSGMERLAIEQFVSSARAAYDCARARIHGRASAFANAPASAQPSNHLDANGDPMRIAFLPRLASEPFQEAFSIPGDTAGIASACAVADDQTGHRNRMAAANSD</sequence>
<feature type="region of interest" description="Disordered" evidence="1">
    <location>
        <begin position="136"/>
        <end position="158"/>
    </location>
</feature>
<dbReference type="AlphaFoldDB" id="A0A0E1VX17"/>